<evidence type="ECO:0000313" key="3">
    <source>
        <dbReference type="Proteomes" id="UP000075714"/>
    </source>
</evidence>
<dbReference type="PANTHER" id="PTHR43173">
    <property type="entry name" value="ABC1 FAMILY PROTEIN"/>
    <property type="match status" value="1"/>
</dbReference>
<proteinExistence type="predicted"/>
<evidence type="ECO:0000313" key="2">
    <source>
        <dbReference type="EMBL" id="KXZ48574.1"/>
    </source>
</evidence>
<dbReference type="STRING" id="33097.A0A150GFI2"/>
<sequence>MRVLFARAASCAGADTENDEAYSAAISQLHTYWATQLLEVCRRNGGVYVKAGQFAAAFGGVPREYRTVLSQLEDRAVPQPYKTVRRSLEQELGGPAVVDALFSSFDRRATAAASLAQVHHAVLADGTEVAVKNTAQRNAIAADRYPYLDTHL</sequence>
<evidence type="ECO:0000259" key="1">
    <source>
        <dbReference type="Pfam" id="PF03109"/>
    </source>
</evidence>
<dbReference type="OrthoDB" id="427480at2759"/>
<comment type="caution">
    <text evidence="2">The sequence shown here is derived from an EMBL/GenBank/DDBJ whole genome shotgun (WGS) entry which is preliminary data.</text>
</comment>
<gene>
    <name evidence="2" type="ORF">GPECTOR_26g477</name>
</gene>
<dbReference type="EMBL" id="LSYV01000027">
    <property type="protein sequence ID" value="KXZ48574.1"/>
    <property type="molecule type" value="Genomic_DNA"/>
</dbReference>
<reference evidence="3" key="1">
    <citation type="journal article" date="2016" name="Nat. Commun.">
        <title>The Gonium pectorale genome demonstrates co-option of cell cycle regulation during the evolution of multicellularity.</title>
        <authorList>
            <person name="Hanschen E.R."/>
            <person name="Marriage T.N."/>
            <person name="Ferris P.J."/>
            <person name="Hamaji T."/>
            <person name="Toyoda A."/>
            <person name="Fujiyama A."/>
            <person name="Neme R."/>
            <person name="Noguchi H."/>
            <person name="Minakuchi Y."/>
            <person name="Suzuki M."/>
            <person name="Kawai-Toyooka H."/>
            <person name="Smith D.R."/>
            <person name="Sparks H."/>
            <person name="Anderson J."/>
            <person name="Bakaric R."/>
            <person name="Luria V."/>
            <person name="Karger A."/>
            <person name="Kirschner M.W."/>
            <person name="Durand P.M."/>
            <person name="Michod R.E."/>
            <person name="Nozaki H."/>
            <person name="Olson B.J."/>
        </authorList>
    </citation>
    <scope>NUCLEOTIDE SEQUENCE [LARGE SCALE GENOMIC DNA]</scope>
    <source>
        <strain evidence="3">NIES-2863</strain>
    </source>
</reference>
<dbReference type="AlphaFoldDB" id="A0A150GFI2"/>
<dbReference type="PANTHER" id="PTHR43173:SF28">
    <property type="entry name" value="AARF DOMAIN CONTAINING KINASE 5"/>
    <property type="match status" value="1"/>
</dbReference>
<name>A0A150GFI2_GONPE</name>
<dbReference type="Proteomes" id="UP000075714">
    <property type="component" value="Unassembled WGS sequence"/>
</dbReference>
<dbReference type="InterPro" id="IPR004147">
    <property type="entry name" value="ABC1_dom"/>
</dbReference>
<dbReference type="InterPro" id="IPR051130">
    <property type="entry name" value="Mito_struct-func_regulator"/>
</dbReference>
<dbReference type="Pfam" id="PF03109">
    <property type="entry name" value="ABC1"/>
    <property type="match status" value="1"/>
</dbReference>
<keyword evidence="3" id="KW-1185">Reference proteome</keyword>
<protein>
    <recommendedName>
        <fullName evidence="1">ABC1 atypical kinase-like domain-containing protein</fullName>
    </recommendedName>
</protein>
<accession>A0A150GFI2</accession>
<organism evidence="2 3">
    <name type="scientific">Gonium pectorale</name>
    <name type="common">Green alga</name>
    <dbReference type="NCBI Taxonomy" id="33097"/>
    <lineage>
        <taxon>Eukaryota</taxon>
        <taxon>Viridiplantae</taxon>
        <taxon>Chlorophyta</taxon>
        <taxon>core chlorophytes</taxon>
        <taxon>Chlorophyceae</taxon>
        <taxon>CS clade</taxon>
        <taxon>Chlamydomonadales</taxon>
        <taxon>Volvocaceae</taxon>
        <taxon>Gonium</taxon>
    </lineage>
</organism>
<feature type="domain" description="ABC1 atypical kinase-like" evidence="1">
    <location>
        <begin position="71"/>
        <end position="133"/>
    </location>
</feature>